<evidence type="ECO:0000256" key="1">
    <source>
        <dbReference type="SAM" id="MobiDB-lite"/>
    </source>
</evidence>
<reference evidence="2 3" key="1">
    <citation type="submission" date="2019-02" db="EMBL/GenBank/DDBJ databases">
        <title>Draft genome sequences of novel Actinobacteria.</title>
        <authorList>
            <person name="Sahin N."/>
            <person name="Ay H."/>
            <person name="Saygin H."/>
        </authorList>
    </citation>
    <scope>NUCLEOTIDE SEQUENCE [LARGE SCALE GENOMIC DNA]</scope>
    <source>
        <strain evidence="2 3">KC603</strain>
    </source>
</reference>
<dbReference type="EMBL" id="SMKL01000010">
    <property type="protein sequence ID" value="TDC53233.1"/>
    <property type="molecule type" value="Genomic_DNA"/>
</dbReference>
<evidence type="ECO:0000313" key="3">
    <source>
        <dbReference type="Proteomes" id="UP000295621"/>
    </source>
</evidence>
<feature type="compositionally biased region" description="Low complexity" evidence="1">
    <location>
        <begin position="28"/>
        <end position="49"/>
    </location>
</feature>
<feature type="region of interest" description="Disordered" evidence="1">
    <location>
        <begin position="1"/>
        <end position="65"/>
    </location>
</feature>
<sequence length="65" mass="6814">MVADQSAERDAARTPVRRRTEGHEVEQVVAATTVSATPASTTTPPATRAADGDGDPGDDRQGPRR</sequence>
<feature type="compositionally biased region" description="Basic and acidic residues" evidence="1">
    <location>
        <begin position="1"/>
        <end position="26"/>
    </location>
</feature>
<evidence type="ECO:0000313" key="2">
    <source>
        <dbReference type="EMBL" id="TDC53233.1"/>
    </source>
</evidence>
<protein>
    <submittedName>
        <fullName evidence="2">Uncharacterized protein</fullName>
    </submittedName>
</protein>
<comment type="caution">
    <text evidence="2">The sequence shown here is derived from an EMBL/GenBank/DDBJ whole genome shotgun (WGS) entry which is preliminary data.</text>
</comment>
<keyword evidence="3" id="KW-1185">Reference proteome</keyword>
<dbReference type="Proteomes" id="UP000295621">
    <property type="component" value="Unassembled WGS sequence"/>
</dbReference>
<gene>
    <name evidence="2" type="ORF">E1212_06060</name>
</gene>
<dbReference type="RefSeq" id="WP_131980363.1">
    <property type="nucleotide sequence ID" value="NZ_SMKL01000010.1"/>
</dbReference>
<dbReference type="AlphaFoldDB" id="A0A4R4RX84"/>
<name>A0A4R4RX84_9ACTN</name>
<proteinExistence type="predicted"/>
<organism evidence="2 3">
    <name type="scientific">Jiangella ureilytica</name>
    <dbReference type="NCBI Taxonomy" id="2530374"/>
    <lineage>
        <taxon>Bacteria</taxon>
        <taxon>Bacillati</taxon>
        <taxon>Actinomycetota</taxon>
        <taxon>Actinomycetes</taxon>
        <taxon>Jiangellales</taxon>
        <taxon>Jiangellaceae</taxon>
        <taxon>Jiangella</taxon>
    </lineage>
</organism>
<accession>A0A4R4RX84</accession>